<dbReference type="EMBL" id="SPHZ02000006">
    <property type="protein sequence ID" value="KAF0914801.1"/>
    <property type="molecule type" value="Genomic_DNA"/>
</dbReference>
<reference evidence="2 3" key="1">
    <citation type="submission" date="2019-11" db="EMBL/GenBank/DDBJ databases">
        <title>Whole genome sequence of Oryza granulata.</title>
        <authorList>
            <person name="Li W."/>
        </authorList>
    </citation>
    <scope>NUCLEOTIDE SEQUENCE [LARGE SCALE GENOMIC DNA]</scope>
    <source>
        <strain evidence="3">cv. Menghai</strain>
        <tissue evidence="2">Leaf</tissue>
    </source>
</reference>
<evidence type="ECO:0000256" key="1">
    <source>
        <dbReference type="SAM" id="MobiDB-lite"/>
    </source>
</evidence>
<name>A0A6G1DQY4_9ORYZ</name>
<evidence type="ECO:0000313" key="3">
    <source>
        <dbReference type="Proteomes" id="UP000479710"/>
    </source>
</evidence>
<proteinExistence type="predicted"/>
<feature type="region of interest" description="Disordered" evidence="1">
    <location>
        <begin position="1"/>
        <end position="72"/>
    </location>
</feature>
<evidence type="ECO:0000313" key="2">
    <source>
        <dbReference type="EMBL" id="KAF0914801.1"/>
    </source>
</evidence>
<sequence>MAPERGCPASVSSSGSAWRPPCLCAPRPPRLRRSASSSGDRSPPRRVLAPHGVCQPGYGPAPSWHPPRPPLLRATRSSCLRAELRHRVASSSPLGAEAIPPTPFRVDLRRPLASASKSWLRAASARPATGRPRAASSAAAPAPGDEAVLPPCRAHMQPAVGRATSCARDEGLAPARVRSSSRAQLSPGFTRLPLRPPYGETWMLRACRYVHSNSCMHGYMPPLHAASTEGGSARLRRHNSHTQQAVRACAEVRAWRQACMNAASTLLLHTQLPPAGLDENQPRAAACR</sequence>
<feature type="region of interest" description="Disordered" evidence="1">
    <location>
        <begin position="123"/>
        <end position="150"/>
    </location>
</feature>
<protein>
    <submittedName>
        <fullName evidence="2">Uncharacterized protein</fullName>
    </submittedName>
</protein>
<dbReference type="Proteomes" id="UP000479710">
    <property type="component" value="Unassembled WGS sequence"/>
</dbReference>
<feature type="compositionally biased region" description="Low complexity" evidence="1">
    <location>
        <begin position="123"/>
        <end position="143"/>
    </location>
</feature>
<organism evidence="2 3">
    <name type="scientific">Oryza meyeriana var. granulata</name>
    <dbReference type="NCBI Taxonomy" id="110450"/>
    <lineage>
        <taxon>Eukaryota</taxon>
        <taxon>Viridiplantae</taxon>
        <taxon>Streptophyta</taxon>
        <taxon>Embryophyta</taxon>
        <taxon>Tracheophyta</taxon>
        <taxon>Spermatophyta</taxon>
        <taxon>Magnoliopsida</taxon>
        <taxon>Liliopsida</taxon>
        <taxon>Poales</taxon>
        <taxon>Poaceae</taxon>
        <taxon>BOP clade</taxon>
        <taxon>Oryzoideae</taxon>
        <taxon>Oryzeae</taxon>
        <taxon>Oryzinae</taxon>
        <taxon>Oryza</taxon>
        <taxon>Oryza meyeriana</taxon>
    </lineage>
</organism>
<accession>A0A6G1DQY4</accession>
<gene>
    <name evidence="2" type="ORF">E2562_031527</name>
</gene>
<comment type="caution">
    <text evidence="2">The sequence shown here is derived from an EMBL/GenBank/DDBJ whole genome shotgun (WGS) entry which is preliminary data.</text>
</comment>
<dbReference type="AlphaFoldDB" id="A0A6G1DQY4"/>
<keyword evidence="3" id="KW-1185">Reference proteome</keyword>